<comment type="similarity">
    <text evidence="1 4">Belongs to the universal ribosomal protein uL13 family.</text>
</comment>
<evidence type="ECO:0000256" key="3">
    <source>
        <dbReference type="ARBA" id="ARBA00023274"/>
    </source>
</evidence>
<dbReference type="GO" id="GO:0017148">
    <property type="term" value="P:negative regulation of translation"/>
    <property type="evidence" value="ECO:0007669"/>
    <property type="project" value="TreeGrafter"/>
</dbReference>
<dbReference type="STRING" id="1802129.A3J04_02585"/>
<dbReference type="PANTHER" id="PTHR11545:SF2">
    <property type="entry name" value="LARGE RIBOSOMAL SUBUNIT PROTEIN UL13M"/>
    <property type="match status" value="1"/>
</dbReference>
<reference evidence="5 6" key="1">
    <citation type="journal article" date="2016" name="Nat. Commun.">
        <title>Thousands of microbial genomes shed light on interconnected biogeochemical processes in an aquifer system.</title>
        <authorList>
            <person name="Anantharaman K."/>
            <person name="Brown C.T."/>
            <person name="Hug L.A."/>
            <person name="Sharon I."/>
            <person name="Castelle C.J."/>
            <person name="Probst A.J."/>
            <person name="Thomas B.C."/>
            <person name="Singh A."/>
            <person name="Wilkins M.J."/>
            <person name="Karaoz U."/>
            <person name="Brodie E.L."/>
            <person name="Williams K.H."/>
            <person name="Hubbard S.S."/>
            <person name="Banfield J.F."/>
        </authorList>
    </citation>
    <scope>NUCLEOTIDE SEQUENCE [LARGE SCALE GENOMIC DNA]</scope>
</reference>
<organism evidence="5 6">
    <name type="scientific">Candidatus Ryanbacteria bacterium RIFCSPLOWO2_02_FULL_47_14</name>
    <dbReference type="NCBI Taxonomy" id="1802129"/>
    <lineage>
        <taxon>Bacteria</taxon>
        <taxon>Candidatus Ryaniibacteriota</taxon>
    </lineage>
</organism>
<protein>
    <recommendedName>
        <fullName evidence="4">Large ribosomal subunit protein uL13</fullName>
    </recommendedName>
</protein>
<dbReference type="SUPFAM" id="SSF52161">
    <property type="entry name" value="Ribosomal protein L13"/>
    <property type="match status" value="1"/>
</dbReference>
<gene>
    <name evidence="4" type="primary">rplM</name>
    <name evidence="5" type="ORF">A3J04_02585</name>
</gene>
<dbReference type="EMBL" id="MHNZ01000027">
    <property type="protein sequence ID" value="OGZ56124.1"/>
    <property type="molecule type" value="Genomic_DNA"/>
</dbReference>
<dbReference type="PANTHER" id="PTHR11545">
    <property type="entry name" value="RIBOSOMAL PROTEIN L13"/>
    <property type="match status" value="1"/>
</dbReference>
<proteinExistence type="inferred from homology"/>
<evidence type="ECO:0000313" key="6">
    <source>
        <dbReference type="Proteomes" id="UP000177954"/>
    </source>
</evidence>
<dbReference type="Gene3D" id="3.90.1180.10">
    <property type="entry name" value="Ribosomal protein L13"/>
    <property type="match status" value="1"/>
</dbReference>
<evidence type="ECO:0000256" key="2">
    <source>
        <dbReference type="ARBA" id="ARBA00022980"/>
    </source>
</evidence>
<dbReference type="InterPro" id="IPR036899">
    <property type="entry name" value="Ribosomal_uL13_sf"/>
</dbReference>
<dbReference type="HAMAP" id="MF_01366">
    <property type="entry name" value="Ribosomal_uL13"/>
    <property type="match status" value="1"/>
</dbReference>
<keyword evidence="3 4" id="KW-0687">Ribonucleoprotein</keyword>
<evidence type="ECO:0000256" key="1">
    <source>
        <dbReference type="ARBA" id="ARBA00006227"/>
    </source>
</evidence>
<dbReference type="GO" id="GO:0006412">
    <property type="term" value="P:translation"/>
    <property type="evidence" value="ECO:0007669"/>
    <property type="project" value="UniProtKB-UniRule"/>
</dbReference>
<comment type="subunit">
    <text evidence="4">Part of the 50S ribosomal subunit.</text>
</comment>
<name>A0A1G2H0Y6_9BACT</name>
<dbReference type="PIRSF" id="PIRSF002181">
    <property type="entry name" value="Ribosomal_L13"/>
    <property type="match status" value="1"/>
</dbReference>
<evidence type="ECO:0000256" key="4">
    <source>
        <dbReference type="HAMAP-Rule" id="MF_01366"/>
    </source>
</evidence>
<accession>A0A1G2H0Y6</accession>
<keyword evidence="2 4" id="KW-0689">Ribosomal protein</keyword>
<dbReference type="NCBIfam" id="TIGR01066">
    <property type="entry name" value="rplM_bact"/>
    <property type="match status" value="1"/>
</dbReference>
<dbReference type="GO" id="GO:0005840">
    <property type="term" value="C:ribosome"/>
    <property type="evidence" value="ECO:0007669"/>
    <property type="project" value="UniProtKB-KW"/>
</dbReference>
<comment type="function">
    <text evidence="4">This protein is one of the early assembly proteins of the 50S ribosomal subunit, although it is not seen to bind rRNA by itself. It is important during the early stages of 50S assembly.</text>
</comment>
<evidence type="ECO:0000313" key="5">
    <source>
        <dbReference type="EMBL" id="OGZ56124.1"/>
    </source>
</evidence>
<dbReference type="InterPro" id="IPR005823">
    <property type="entry name" value="Ribosomal_uL13_bac-type"/>
</dbReference>
<dbReference type="Proteomes" id="UP000177954">
    <property type="component" value="Unassembled WGS sequence"/>
</dbReference>
<dbReference type="Pfam" id="PF00572">
    <property type="entry name" value="Ribosomal_L13"/>
    <property type="match status" value="1"/>
</dbReference>
<dbReference type="AlphaFoldDB" id="A0A1G2H0Y6"/>
<dbReference type="GO" id="GO:0003729">
    <property type="term" value="F:mRNA binding"/>
    <property type="evidence" value="ECO:0007669"/>
    <property type="project" value="TreeGrafter"/>
</dbReference>
<dbReference type="GO" id="GO:1990904">
    <property type="term" value="C:ribonucleoprotein complex"/>
    <property type="evidence" value="ECO:0007669"/>
    <property type="project" value="UniProtKB-KW"/>
</dbReference>
<dbReference type="CDD" id="cd00392">
    <property type="entry name" value="Ribosomal_L13"/>
    <property type="match status" value="1"/>
</dbReference>
<sequence length="129" mass="14972">MDHGWRVSDLLIEMKYIVDAKGRALGRVASEAAVILRGKRTPRFERHTVPEETLVIVNARHIKLTGNKLKGRFRERYSGYPGGLKRISYQTTFNKDPRELLRQAISGMIPRNRLKKHIMKNLTIYAEQK</sequence>
<dbReference type="InterPro" id="IPR005822">
    <property type="entry name" value="Ribosomal_uL13"/>
</dbReference>
<comment type="caution">
    <text evidence="5">The sequence shown here is derived from an EMBL/GenBank/DDBJ whole genome shotgun (WGS) entry which is preliminary data.</text>
</comment>
<dbReference type="GO" id="GO:0003735">
    <property type="term" value="F:structural constituent of ribosome"/>
    <property type="evidence" value="ECO:0007669"/>
    <property type="project" value="InterPro"/>
</dbReference>